<proteinExistence type="predicted"/>
<keyword evidence="2" id="KW-1185">Reference proteome</keyword>
<evidence type="ECO:0000313" key="2">
    <source>
        <dbReference type="Proteomes" id="UP000622245"/>
    </source>
</evidence>
<name>A0ABS1YD28_9ACTN</name>
<dbReference type="Proteomes" id="UP000622245">
    <property type="component" value="Unassembled WGS sequence"/>
</dbReference>
<accession>A0ABS1YD28</accession>
<reference evidence="1 2" key="1">
    <citation type="submission" date="2021-01" db="EMBL/GenBank/DDBJ databases">
        <title>Draft genome sequence of Micromonospora sp. strain STR1s_6.</title>
        <authorList>
            <person name="Karlyshev A."/>
            <person name="Jawad R."/>
        </authorList>
    </citation>
    <scope>NUCLEOTIDE SEQUENCE [LARGE SCALE GENOMIC DNA]</scope>
    <source>
        <strain evidence="1 2">STR1S-6</strain>
    </source>
</reference>
<dbReference type="RefSeq" id="WP_203147718.1">
    <property type="nucleotide sequence ID" value="NZ_JAEVHL010000021.1"/>
</dbReference>
<evidence type="ECO:0000313" key="1">
    <source>
        <dbReference type="EMBL" id="MBM0275318.1"/>
    </source>
</evidence>
<comment type="caution">
    <text evidence="1">The sequence shown here is derived from an EMBL/GenBank/DDBJ whole genome shotgun (WGS) entry which is preliminary data.</text>
</comment>
<sequence length="219" mass="23795">MAKLAGVTPSQAMQDAATTGQDILMTTPQGRITLVPRGRRYNQPATMSIPFGWIMRGGIRYRPDKPATDAVASRVDGGTARRISEPLRARYGVLARTVTLDTAVDADPANWTSWTLAAFGEPRTRCPLLRINLLKRTIADRKALLKLRVGDRIQLTDLPAGSPEDVPHLIVQGFRHVIGPHRWRILELNTSPLLGPLPGSPPACPVVGDLVSNAAIIAY</sequence>
<dbReference type="EMBL" id="JAEVHL010000021">
    <property type="protein sequence ID" value="MBM0275318.1"/>
    <property type="molecule type" value="Genomic_DNA"/>
</dbReference>
<gene>
    <name evidence="1" type="ORF">JM949_07550</name>
</gene>
<organism evidence="1 2">
    <name type="scientific">Micromonospora tarensis</name>
    <dbReference type="NCBI Taxonomy" id="2806100"/>
    <lineage>
        <taxon>Bacteria</taxon>
        <taxon>Bacillati</taxon>
        <taxon>Actinomycetota</taxon>
        <taxon>Actinomycetes</taxon>
        <taxon>Micromonosporales</taxon>
        <taxon>Micromonosporaceae</taxon>
        <taxon>Micromonospora</taxon>
    </lineage>
</organism>
<protein>
    <submittedName>
        <fullName evidence="1">Uncharacterized protein</fullName>
    </submittedName>
</protein>